<reference evidence="3 4" key="1">
    <citation type="journal article" date="2018" name="Mol. Plant">
        <title>The genome of Artemisia annua provides insight into the evolution of Asteraceae family and artemisinin biosynthesis.</title>
        <authorList>
            <person name="Shen Q."/>
            <person name="Zhang L."/>
            <person name="Liao Z."/>
            <person name="Wang S."/>
            <person name="Yan T."/>
            <person name="Shi P."/>
            <person name="Liu M."/>
            <person name="Fu X."/>
            <person name="Pan Q."/>
            <person name="Wang Y."/>
            <person name="Lv Z."/>
            <person name="Lu X."/>
            <person name="Zhang F."/>
            <person name="Jiang W."/>
            <person name="Ma Y."/>
            <person name="Chen M."/>
            <person name="Hao X."/>
            <person name="Li L."/>
            <person name="Tang Y."/>
            <person name="Lv G."/>
            <person name="Zhou Y."/>
            <person name="Sun X."/>
            <person name="Brodelius P.E."/>
            <person name="Rose J.K.C."/>
            <person name="Tang K."/>
        </authorList>
    </citation>
    <scope>NUCLEOTIDE SEQUENCE [LARGE SCALE GENOMIC DNA]</scope>
    <source>
        <strain evidence="4">cv. Huhao1</strain>
        <tissue evidence="3">Leaf</tissue>
    </source>
</reference>
<dbReference type="Pfam" id="PF26130">
    <property type="entry name" value="PB1-like"/>
    <property type="match status" value="1"/>
</dbReference>
<accession>A0A2U1MR66</accession>
<proteinExistence type="predicted"/>
<feature type="compositionally biased region" description="Acidic residues" evidence="1">
    <location>
        <begin position="192"/>
        <end position="212"/>
    </location>
</feature>
<protein>
    <submittedName>
        <fullName evidence="3">Transposase, MuDR</fullName>
    </submittedName>
</protein>
<comment type="caution">
    <text evidence="3">The sequence shown here is derived from an EMBL/GenBank/DDBJ whole genome shotgun (WGS) entry which is preliminary data.</text>
</comment>
<feature type="compositionally biased region" description="Acidic residues" evidence="1">
    <location>
        <begin position="139"/>
        <end position="155"/>
    </location>
</feature>
<gene>
    <name evidence="3" type="ORF">CTI12_AA350430</name>
</gene>
<sequence>MLLCQWVLRPNGRTFDPYKVYSNFPTIFSLEIHHGGYFTRSPKRVYNDGKVSWFDQIDTDGFSIVEVKSMLAGLGYVNPNMQYCYKIPNGNLDTGLYMLNNDNDVLGLIKHVDKCKLIELYVMHPVDLPKITDPNEVPNLEEDFDPFFCDLDPENGESSARPKQTDPNDHPSVSEPNNADGVVSDHSKQSDGSEEISDSDASDDSEDSDFDMEGENIIDDFEVDMEDFRKHTDANVEWVGCNEAQDEPVEQNEPCLEEEDLEEFGSGIDSDDLECNRKRALKKLENQHKPVDGKFYSDNFFVG</sequence>
<dbReference type="AlphaFoldDB" id="A0A2U1MR66"/>
<dbReference type="Proteomes" id="UP000245207">
    <property type="component" value="Unassembled WGS sequence"/>
</dbReference>
<keyword evidence="4" id="KW-1185">Reference proteome</keyword>
<dbReference type="InterPro" id="IPR058594">
    <property type="entry name" value="PB1-like_dom_pln"/>
</dbReference>
<dbReference type="OrthoDB" id="1750719at2759"/>
<feature type="region of interest" description="Disordered" evidence="1">
    <location>
        <begin position="137"/>
        <end position="212"/>
    </location>
</feature>
<evidence type="ECO:0000313" key="3">
    <source>
        <dbReference type="EMBL" id="PWA63765.1"/>
    </source>
</evidence>
<evidence type="ECO:0000313" key="4">
    <source>
        <dbReference type="Proteomes" id="UP000245207"/>
    </source>
</evidence>
<dbReference type="EMBL" id="PKPP01004571">
    <property type="protein sequence ID" value="PWA63765.1"/>
    <property type="molecule type" value="Genomic_DNA"/>
</dbReference>
<evidence type="ECO:0000259" key="2">
    <source>
        <dbReference type="Pfam" id="PF26130"/>
    </source>
</evidence>
<feature type="domain" description="PB1-like" evidence="2">
    <location>
        <begin position="28"/>
        <end position="124"/>
    </location>
</feature>
<name>A0A2U1MR66_ARTAN</name>
<organism evidence="3 4">
    <name type="scientific">Artemisia annua</name>
    <name type="common">Sweet wormwood</name>
    <dbReference type="NCBI Taxonomy" id="35608"/>
    <lineage>
        <taxon>Eukaryota</taxon>
        <taxon>Viridiplantae</taxon>
        <taxon>Streptophyta</taxon>
        <taxon>Embryophyta</taxon>
        <taxon>Tracheophyta</taxon>
        <taxon>Spermatophyta</taxon>
        <taxon>Magnoliopsida</taxon>
        <taxon>eudicotyledons</taxon>
        <taxon>Gunneridae</taxon>
        <taxon>Pentapetalae</taxon>
        <taxon>asterids</taxon>
        <taxon>campanulids</taxon>
        <taxon>Asterales</taxon>
        <taxon>Asteraceae</taxon>
        <taxon>Asteroideae</taxon>
        <taxon>Anthemideae</taxon>
        <taxon>Artemisiinae</taxon>
        <taxon>Artemisia</taxon>
    </lineage>
</organism>
<evidence type="ECO:0000256" key="1">
    <source>
        <dbReference type="SAM" id="MobiDB-lite"/>
    </source>
</evidence>